<feature type="compositionally biased region" description="Basic and acidic residues" evidence="1">
    <location>
        <begin position="441"/>
        <end position="451"/>
    </location>
</feature>
<feature type="region of interest" description="Disordered" evidence="1">
    <location>
        <begin position="365"/>
        <end position="468"/>
    </location>
</feature>
<feature type="region of interest" description="Disordered" evidence="1">
    <location>
        <begin position="31"/>
        <end position="67"/>
    </location>
</feature>
<organism evidence="2">
    <name type="scientific">Ananas comosus var. bracteatus</name>
    <name type="common">red pineapple</name>
    <dbReference type="NCBI Taxonomy" id="296719"/>
    <lineage>
        <taxon>Eukaryota</taxon>
        <taxon>Viridiplantae</taxon>
        <taxon>Streptophyta</taxon>
        <taxon>Embryophyta</taxon>
        <taxon>Tracheophyta</taxon>
        <taxon>Spermatophyta</taxon>
        <taxon>Magnoliopsida</taxon>
        <taxon>Liliopsida</taxon>
        <taxon>Poales</taxon>
        <taxon>Bromeliaceae</taxon>
        <taxon>Bromelioideae</taxon>
        <taxon>Ananas</taxon>
    </lineage>
</organism>
<reference evidence="2" key="1">
    <citation type="submission" date="2020-07" db="EMBL/GenBank/DDBJ databases">
        <authorList>
            <person name="Lin J."/>
        </authorList>
    </citation>
    <scope>NUCLEOTIDE SEQUENCE</scope>
</reference>
<evidence type="ECO:0000256" key="1">
    <source>
        <dbReference type="SAM" id="MobiDB-lite"/>
    </source>
</evidence>
<feature type="compositionally biased region" description="Polar residues" evidence="1">
    <location>
        <begin position="127"/>
        <end position="138"/>
    </location>
</feature>
<feature type="region of interest" description="Disordered" evidence="1">
    <location>
        <begin position="767"/>
        <end position="795"/>
    </location>
</feature>
<accession>A0A6V7NKM7</accession>
<name>A0A6V7NKM7_ANACO</name>
<dbReference type="EMBL" id="LR862139">
    <property type="protein sequence ID" value="CAD1819155.1"/>
    <property type="molecule type" value="Genomic_DNA"/>
</dbReference>
<proteinExistence type="predicted"/>
<feature type="compositionally biased region" description="Low complexity" evidence="1">
    <location>
        <begin position="456"/>
        <end position="467"/>
    </location>
</feature>
<dbReference type="AlphaFoldDB" id="A0A6V7NKM7"/>
<protein>
    <submittedName>
        <fullName evidence="2">Uncharacterized protein</fullName>
    </submittedName>
</protein>
<gene>
    <name evidence="2" type="ORF">CB5_LOCUS2366</name>
</gene>
<evidence type="ECO:0000313" key="2">
    <source>
        <dbReference type="EMBL" id="CAD1819155.1"/>
    </source>
</evidence>
<feature type="region of interest" description="Disordered" evidence="1">
    <location>
        <begin position="127"/>
        <end position="153"/>
    </location>
</feature>
<feature type="compositionally biased region" description="Basic and acidic residues" evidence="1">
    <location>
        <begin position="373"/>
        <end position="397"/>
    </location>
</feature>
<feature type="region of interest" description="Disordered" evidence="1">
    <location>
        <begin position="713"/>
        <end position="740"/>
    </location>
</feature>
<feature type="compositionally biased region" description="Low complexity" evidence="1">
    <location>
        <begin position="398"/>
        <end position="409"/>
    </location>
</feature>
<sequence length="795" mass="85567">MARVREHLKVTREREQWTVVSTRKQRTVKAAPATWTEATTDRPHHRQGPSRTCDKGILPATNRGPCSSRDIGVKDSFNLGRSTVEASSAYKKVTWADKAGIALSRTVYFNHEETQYKEKALNVHQPEGTSATAASNAHQPEAEGSHQPEGFSRSGAFKGSVNLAYQPEGSSTSEVLKSGGKERNQYAATPLKPLKLTYKEALISSPPFPRPPRHHSSANLHLLSLPHPVSSPSRDYAVFLPEWVPAERLVRREVLNLGACRLRCYPWNPYHGARRPPLTYKVWIRLVSLPYECWSSRSVGALVGGFGRFIRPDDFSARMADLSGYRCLIAVNHLSDIPENLEITFGDLSISVLIQIGRWDRADAIGRGNQPNERSDQHIPDEPGRDLHAARSDRGRCSSDGGDSNSDASWNSPEIRDRRRGRALPILRDADLQHGPMQRSSDGHGHSEGYVRGRRASAGGSLSSDASPVIVGKRDETKLISNCNAADVDLVAHPIVGGVRGVSLSGGASPSGFPSVICRPTAIMISLRPGVEGPRLGSWSPHPVMKKAKSGLDIYFKPGEYRGGINSEIGLSSSTLGLGTLSDLQQPSSIVRMRLGPVTLASDRYGGMGLLGPGGPGPTLIHIWEPCSLCFLVNWGPLGLTTFKLQASLGPSRPLTTSGPPAVMFYQGPSSLSHAEPPDALVSLGPDGKLKCSPSMAMGHSGLDGLLQNSGSREVLLPRGPTPRGARGEGPGAHADTVGSHLRLDPTLLRTPPSALTSAGRLQEVTCQSPVTQVQPKPLLTGRAEQSRADVSAQV</sequence>